<feature type="compositionally biased region" description="Basic residues" evidence="1">
    <location>
        <begin position="262"/>
        <end position="280"/>
    </location>
</feature>
<feature type="region of interest" description="Disordered" evidence="1">
    <location>
        <begin position="248"/>
        <end position="294"/>
    </location>
</feature>
<dbReference type="PANTHER" id="PTHR12854:SF7">
    <property type="entry name" value="ATAXIN-2 HOMOLOG"/>
    <property type="match status" value="1"/>
</dbReference>
<dbReference type="GO" id="GO:0034063">
    <property type="term" value="P:stress granule assembly"/>
    <property type="evidence" value="ECO:0007669"/>
    <property type="project" value="TreeGrafter"/>
</dbReference>
<dbReference type="OrthoDB" id="2275718at2759"/>
<dbReference type="GO" id="GO:0003729">
    <property type="term" value="F:mRNA binding"/>
    <property type="evidence" value="ECO:0007669"/>
    <property type="project" value="TreeGrafter"/>
</dbReference>
<accession>L0B330</accession>
<gene>
    <name evidence="3" type="ORF">BEWA_010480</name>
</gene>
<keyword evidence="4" id="KW-1185">Reference proteome</keyword>
<feature type="region of interest" description="Disordered" evidence="1">
    <location>
        <begin position="388"/>
        <end position="412"/>
    </location>
</feature>
<dbReference type="Proteomes" id="UP000031512">
    <property type="component" value="Chromosome 3"/>
</dbReference>
<dbReference type="GeneID" id="15805797"/>
<dbReference type="VEuPathDB" id="PiroplasmaDB:BEWA_010480"/>
<dbReference type="InterPro" id="IPR045117">
    <property type="entry name" value="ATXN2-like"/>
</dbReference>
<dbReference type="GO" id="GO:0010494">
    <property type="term" value="C:cytoplasmic stress granule"/>
    <property type="evidence" value="ECO:0007669"/>
    <property type="project" value="TreeGrafter"/>
</dbReference>
<proteinExistence type="predicted"/>
<dbReference type="RefSeq" id="XP_004831297.1">
    <property type="nucleotide sequence ID" value="XM_004831240.1"/>
</dbReference>
<protein>
    <submittedName>
        <fullName evidence="3">Ataxin-2 N-terminal region domain-containing protein</fullName>
    </submittedName>
</protein>
<dbReference type="Pfam" id="PF06741">
    <property type="entry name" value="LsmAD"/>
    <property type="match status" value="1"/>
</dbReference>
<reference evidence="3 4" key="1">
    <citation type="journal article" date="2012" name="BMC Genomics">
        <title>Comparative genomic analysis and phylogenetic position of Theileria equi.</title>
        <authorList>
            <person name="Kappmeyer L.S."/>
            <person name="Thiagarajan M."/>
            <person name="Herndon D.R."/>
            <person name="Ramsay J.D."/>
            <person name="Caler E."/>
            <person name="Djikeng A."/>
            <person name="Gillespie J.J."/>
            <person name="Lau A.O."/>
            <person name="Roalson E.H."/>
            <person name="Silva J.C."/>
            <person name="Silva M.G."/>
            <person name="Suarez C.E."/>
            <person name="Ueti M.W."/>
            <person name="Nene V.M."/>
            <person name="Mealey R.H."/>
            <person name="Knowles D.P."/>
            <person name="Brayton K.A."/>
        </authorList>
    </citation>
    <scope>NUCLEOTIDE SEQUENCE [LARGE SCALE GENOMIC DNA]</scope>
    <source>
        <strain evidence="3 4">WA</strain>
    </source>
</reference>
<name>L0B330_THEEQ</name>
<evidence type="ECO:0000313" key="3">
    <source>
        <dbReference type="EMBL" id="AFZ81631.1"/>
    </source>
</evidence>
<evidence type="ECO:0000259" key="2">
    <source>
        <dbReference type="SMART" id="SM01272"/>
    </source>
</evidence>
<dbReference type="KEGG" id="beq:BEWA_010480"/>
<dbReference type="AlphaFoldDB" id="L0B330"/>
<feature type="compositionally biased region" description="Basic and acidic residues" evidence="1">
    <location>
        <begin position="281"/>
        <end position="293"/>
    </location>
</feature>
<evidence type="ECO:0000313" key="4">
    <source>
        <dbReference type="Proteomes" id="UP000031512"/>
    </source>
</evidence>
<feature type="compositionally biased region" description="Polar residues" evidence="1">
    <location>
        <begin position="248"/>
        <end position="258"/>
    </location>
</feature>
<dbReference type="EMBL" id="CP001670">
    <property type="protein sequence ID" value="AFZ81631.1"/>
    <property type="molecule type" value="Genomic_DNA"/>
</dbReference>
<dbReference type="PANTHER" id="PTHR12854">
    <property type="entry name" value="ATAXIN 2-RELATED"/>
    <property type="match status" value="1"/>
</dbReference>
<dbReference type="eggNOG" id="KOG2375">
    <property type="taxonomic scope" value="Eukaryota"/>
</dbReference>
<evidence type="ECO:0000256" key="1">
    <source>
        <dbReference type="SAM" id="MobiDB-lite"/>
    </source>
</evidence>
<sequence length="620" mass="69518">MFRNSNNNATAGVSNPYKHDRRALFLSRINDERMAHAMSILVDREVTVNLENGGKIKGIFNSFDPSSRGNNKAIDIALGSRTSSNDARDKHNQNKPTIIYGGDYHFISAYGITKNTVEAKSDATQSPIRNNNFNKFKTDTEISSSKAIKVNPTLTEWKPAEPVSDENLVELDKIEDTEWDQFETNSRGYGVVTTYDENLYTTALDMNEIPESVREHATALAAEIMANNGEGSYAQIESLLEDEDCVSTNENVSDNASQRHVKDTRKKEKVHQSQKFKPKTSTHDTDSNVERSVKAQPNRAGNPYFIFHNYNVEEVDRPEQVKVTHVSQKGKHTDRQLSHQISINALNLEPAGTRVDGFSKPLIHYEKKSSENTSDDKNAEKNEFLSASKRVDEKLSQATTQGYRDLSPGDMNKKLFKFNPNASSFTPNVNSEHTTPMSSAANREISDTRVEAQQTTARVHEFKPFKPMQYYPRLNVRERRRIDPRNLFTQGTEDKWGISTEISYRDVFGDISSLHLHPNIVPIRAHHIMAQNPMAAAAFMLPHGTPISYPAYIGGIPIGVVPYGPKITPRFINGVPYGPQIIQNPVLARRTPTSSSNLHTLVPINVCYAPKITNILGSDE</sequence>
<dbReference type="InterPro" id="IPR009604">
    <property type="entry name" value="LsmAD_domain"/>
</dbReference>
<dbReference type="STRING" id="1537102.L0B330"/>
<organism evidence="3 4">
    <name type="scientific">Theileria equi strain WA</name>
    <dbReference type="NCBI Taxonomy" id="1537102"/>
    <lineage>
        <taxon>Eukaryota</taxon>
        <taxon>Sar</taxon>
        <taxon>Alveolata</taxon>
        <taxon>Apicomplexa</taxon>
        <taxon>Aconoidasida</taxon>
        <taxon>Piroplasmida</taxon>
        <taxon>Theileriidae</taxon>
        <taxon>Theileria</taxon>
    </lineage>
</organism>
<dbReference type="SMART" id="SM01272">
    <property type="entry name" value="LsmAD"/>
    <property type="match status" value="1"/>
</dbReference>
<feature type="domain" description="LsmAD" evidence="2">
    <location>
        <begin position="189"/>
        <end position="249"/>
    </location>
</feature>